<feature type="region of interest" description="Disordered" evidence="5">
    <location>
        <begin position="357"/>
        <end position="376"/>
    </location>
</feature>
<evidence type="ECO:0000256" key="6">
    <source>
        <dbReference type="SAM" id="Phobius"/>
    </source>
</evidence>
<reference evidence="7" key="1">
    <citation type="submission" date="2023-06" db="EMBL/GenBank/DDBJ databases">
        <title>Genome-scale phylogeny and comparative genomics of the fungal order Sordariales.</title>
        <authorList>
            <consortium name="Lawrence Berkeley National Laboratory"/>
            <person name="Hensen N."/>
            <person name="Bonometti L."/>
            <person name="Westerberg I."/>
            <person name="Brannstrom I.O."/>
            <person name="Guillou S."/>
            <person name="Cros-Aarteil S."/>
            <person name="Calhoun S."/>
            <person name="Haridas S."/>
            <person name="Kuo A."/>
            <person name="Mondo S."/>
            <person name="Pangilinan J."/>
            <person name="Riley R."/>
            <person name="LaButti K."/>
            <person name="Andreopoulos B."/>
            <person name="Lipzen A."/>
            <person name="Chen C."/>
            <person name="Yanf M."/>
            <person name="Daum C."/>
            <person name="Ng V."/>
            <person name="Clum A."/>
            <person name="Steindorff A."/>
            <person name="Ohm R."/>
            <person name="Martin F."/>
            <person name="Silar P."/>
            <person name="Natvig D."/>
            <person name="Lalanne C."/>
            <person name="Gautier V."/>
            <person name="Ament-velasquez S.L."/>
            <person name="Kruys A."/>
            <person name="Hutchinson M.I."/>
            <person name="Powell A.J."/>
            <person name="Barry K."/>
            <person name="Miller A.N."/>
            <person name="Grigoriev I.V."/>
            <person name="Debuchy R."/>
            <person name="Gladieux P."/>
            <person name="Thoren M.H."/>
            <person name="Johannesson H."/>
        </authorList>
    </citation>
    <scope>NUCLEOTIDE SEQUENCE</scope>
    <source>
        <strain evidence="7">SMH3187-1</strain>
    </source>
</reference>
<feature type="transmembrane region" description="Helical" evidence="6">
    <location>
        <begin position="521"/>
        <end position="541"/>
    </location>
</feature>
<feature type="transmembrane region" description="Helical" evidence="6">
    <location>
        <begin position="398"/>
        <end position="421"/>
    </location>
</feature>
<dbReference type="GO" id="GO:0030026">
    <property type="term" value="P:intracellular manganese ion homeostasis"/>
    <property type="evidence" value="ECO:0007669"/>
    <property type="project" value="TreeGrafter"/>
</dbReference>
<dbReference type="PANTHER" id="PTHR11706">
    <property type="entry name" value="SOLUTE CARRIER PROTEIN FAMILY 11 MEMBER"/>
    <property type="match status" value="1"/>
</dbReference>
<sequence>MCSCPSRTDEPYKGEGHNQSPNHLAADLTTNQDLNGIANSRETRNRDARAILGSSAGQNHDPQMIANEPPDCEKCRVSKSADGNLTTIGRLDGVDGGGGLKAAVVEVVPMAPPPPTTVNSRLTSCAARLKEIFLAYLKFIGPGFMIAVAYIDPGNYATDIAAGASYRFQLLFIVLLSNIFAILLQSLAIKLGTVTGLDLASACREFLPRWLNYTLYAMAEIAIIATDIAEVIGTAIALNLLVPKLPLVAGCALSILDVMFILFFYNPSGNLRGVRLFEAFVCLLVLGVVICFCIQLSLITDTNVGEIFRGYLPSGAIVEQQGLYQACGILGATVMPHSLFLGSGIVQPRLRDYDTKHGLLPPSPSRASSPSPDSYEKTQYIPSLPAIKHCLKYSILEVALSLFTFALFVNSAILIVAGASLHSTDSSDIDTKDIFSIHALLSSTISPAAGTIFALALLLSGISAGIVCTIAGQMVSEGALRWRMRPWLRRLVTRAISITPSIIIAGAVGREGLGDALTASQVVLSSVLPFVTAPLIWFTCLNRYMTVQPGTMAGFRVEDVEGRRSLFARRRWEGGAEGGIKMANSWWLAILAGLVWLVIVVMNVANLALLGLGKG</sequence>
<dbReference type="GO" id="GO:0015086">
    <property type="term" value="F:cadmium ion transmembrane transporter activity"/>
    <property type="evidence" value="ECO:0007669"/>
    <property type="project" value="TreeGrafter"/>
</dbReference>
<feature type="transmembrane region" description="Helical" evidence="6">
    <location>
        <begin position="277"/>
        <end position="299"/>
    </location>
</feature>
<feature type="region of interest" description="Disordered" evidence="5">
    <location>
        <begin position="1"/>
        <end position="32"/>
    </location>
</feature>
<dbReference type="PANTHER" id="PTHR11706:SF101">
    <property type="entry name" value="MANGANESE TRANSPORTER SMF1"/>
    <property type="match status" value="1"/>
</dbReference>
<feature type="transmembrane region" description="Helical" evidence="6">
    <location>
        <begin position="448"/>
        <end position="471"/>
    </location>
</feature>
<accession>A0AA40BR36</accession>
<feature type="transmembrane region" description="Helical" evidence="6">
    <location>
        <begin position="132"/>
        <end position="151"/>
    </location>
</feature>
<dbReference type="GO" id="GO:0005886">
    <property type="term" value="C:plasma membrane"/>
    <property type="evidence" value="ECO:0007669"/>
    <property type="project" value="TreeGrafter"/>
</dbReference>
<protein>
    <submittedName>
        <fullName evidence="7">Natural resistance-associated macrophage protein-domain-containing protein</fullName>
    </submittedName>
</protein>
<keyword evidence="2 6" id="KW-0812">Transmembrane</keyword>
<proteinExistence type="inferred from homology"/>
<dbReference type="AlphaFoldDB" id="A0AA40BR36"/>
<dbReference type="Proteomes" id="UP001172155">
    <property type="component" value="Unassembled WGS sequence"/>
</dbReference>
<comment type="subcellular location">
    <subcellularLocation>
        <location evidence="1">Membrane</location>
        <topology evidence="1">Multi-pass membrane protein</topology>
    </subcellularLocation>
</comment>
<gene>
    <name evidence="7" type="ORF">B0T18DRAFT_441421</name>
</gene>
<keyword evidence="4 6" id="KW-0472">Membrane</keyword>
<name>A0AA40BR36_9PEZI</name>
<dbReference type="InterPro" id="IPR001046">
    <property type="entry name" value="NRAMP_fam"/>
</dbReference>
<dbReference type="Pfam" id="PF01566">
    <property type="entry name" value="Nramp"/>
    <property type="match status" value="1"/>
</dbReference>
<dbReference type="GO" id="GO:0034755">
    <property type="term" value="P:iron ion transmembrane transport"/>
    <property type="evidence" value="ECO:0007669"/>
    <property type="project" value="TreeGrafter"/>
</dbReference>
<evidence type="ECO:0000256" key="3">
    <source>
        <dbReference type="ARBA" id="ARBA00022989"/>
    </source>
</evidence>
<feature type="transmembrane region" description="Helical" evidence="6">
    <location>
        <begin position="171"/>
        <end position="192"/>
    </location>
</feature>
<feature type="compositionally biased region" description="Basic and acidic residues" evidence="5">
    <location>
        <begin position="7"/>
        <end position="16"/>
    </location>
</feature>
<feature type="transmembrane region" description="Helical" evidence="6">
    <location>
        <begin position="586"/>
        <end position="612"/>
    </location>
</feature>
<keyword evidence="3 6" id="KW-1133">Transmembrane helix</keyword>
<evidence type="ECO:0000256" key="5">
    <source>
        <dbReference type="SAM" id="MobiDB-lite"/>
    </source>
</evidence>
<dbReference type="NCBIfam" id="TIGR01197">
    <property type="entry name" value="nramp"/>
    <property type="match status" value="1"/>
</dbReference>
<evidence type="ECO:0000256" key="1">
    <source>
        <dbReference type="ARBA" id="ARBA00004141"/>
    </source>
</evidence>
<organism evidence="7 8">
    <name type="scientific">Schizothecium vesticola</name>
    <dbReference type="NCBI Taxonomy" id="314040"/>
    <lineage>
        <taxon>Eukaryota</taxon>
        <taxon>Fungi</taxon>
        <taxon>Dikarya</taxon>
        <taxon>Ascomycota</taxon>
        <taxon>Pezizomycotina</taxon>
        <taxon>Sordariomycetes</taxon>
        <taxon>Sordariomycetidae</taxon>
        <taxon>Sordariales</taxon>
        <taxon>Schizotheciaceae</taxon>
        <taxon>Schizothecium</taxon>
    </lineage>
</organism>
<dbReference type="HAMAP" id="MF_00221">
    <property type="entry name" value="NRAMP"/>
    <property type="match status" value="1"/>
</dbReference>
<comment type="caution">
    <text evidence="7">The sequence shown here is derived from an EMBL/GenBank/DDBJ whole genome shotgun (WGS) entry which is preliminary data.</text>
</comment>
<evidence type="ECO:0000313" key="7">
    <source>
        <dbReference type="EMBL" id="KAK0738854.1"/>
    </source>
</evidence>
<feature type="transmembrane region" description="Helical" evidence="6">
    <location>
        <begin position="323"/>
        <end position="346"/>
    </location>
</feature>
<dbReference type="GO" id="GO:0005384">
    <property type="term" value="F:manganese ion transmembrane transporter activity"/>
    <property type="evidence" value="ECO:0007669"/>
    <property type="project" value="TreeGrafter"/>
</dbReference>
<feature type="compositionally biased region" description="Polar residues" evidence="5">
    <location>
        <begin position="17"/>
        <end position="32"/>
    </location>
</feature>
<feature type="transmembrane region" description="Helical" evidence="6">
    <location>
        <begin position="247"/>
        <end position="265"/>
    </location>
</feature>
<dbReference type="NCBIfam" id="NF037982">
    <property type="entry name" value="Nramp_1"/>
    <property type="match status" value="1"/>
</dbReference>
<evidence type="ECO:0000313" key="8">
    <source>
        <dbReference type="Proteomes" id="UP001172155"/>
    </source>
</evidence>
<feature type="transmembrane region" description="Helical" evidence="6">
    <location>
        <begin position="213"/>
        <end position="241"/>
    </location>
</feature>
<evidence type="ECO:0000256" key="2">
    <source>
        <dbReference type="ARBA" id="ARBA00022692"/>
    </source>
</evidence>
<evidence type="ECO:0000256" key="4">
    <source>
        <dbReference type="ARBA" id="ARBA00023136"/>
    </source>
</evidence>
<dbReference type="PRINTS" id="PR00447">
    <property type="entry name" value="NATRESASSCMP"/>
</dbReference>
<dbReference type="EMBL" id="JAUKUD010000007">
    <property type="protein sequence ID" value="KAK0738854.1"/>
    <property type="molecule type" value="Genomic_DNA"/>
</dbReference>
<feature type="transmembrane region" description="Helical" evidence="6">
    <location>
        <begin position="491"/>
        <end position="509"/>
    </location>
</feature>
<keyword evidence="8" id="KW-1185">Reference proteome</keyword>